<reference evidence="4 5" key="1">
    <citation type="submission" date="2019-10" db="EMBL/GenBank/DDBJ databases">
        <title>Draft whole-genome sequence of the purple nonsulfur photosynthetic bacterium Roseospira navarrensis DSM 15114.</title>
        <authorList>
            <person name="Kyndt J.A."/>
            <person name="Meyer T.E."/>
        </authorList>
    </citation>
    <scope>NUCLEOTIDE SEQUENCE [LARGE SCALE GENOMIC DNA]</scope>
    <source>
        <strain evidence="4 5">DSM 15114</strain>
    </source>
</reference>
<dbReference type="InterPro" id="IPR006311">
    <property type="entry name" value="TAT_signal"/>
</dbReference>
<evidence type="ECO:0000256" key="2">
    <source>
        <dbReference type="ARBA" id="ARBA00022801"/>
    </source>
</evidence>
<dbReference type="InterPro" id="IPR029058">
    <property type="entry name" value="AB_hydrolase_fold"/>
</dbReference>
<dbReference type="EMBL" id="WIVE01000122">
    <property type="protein sequence ID" value="MQX38538.1"/>
    <property type="molecule type" value="Genomic_DNA"/>
</dbReference>
<dbReference type="RefSeq" id="WP_153347106.1">
    <property type="nucleotide sequence ID" value="NZ_WIVE01000122.1"/>
</dbReference>
<feature type="signal peptide" evidence="3">
    <location>
        <begin position="1"/>
        <end position="30"/>
    </location>
</feature>
<dbReference type="Proteomes" id="UP000434582">
    <property type="component" value="Unassembled WGS sequence"/>
</dbReference>
<feature type="chain" id="PRO_5031218113" evidence="3">
    <location>
        <begin position="31"/>
        <end position="315"/>
    </location>
</feature>
<evidence type="ECO:0000313" key="4">
    <source>
        <dbReference type="EMBL" id="MQX38538.1"/>
    </source>
</evidence>
<accession>A0A7X1ZHV1</accession>
<dbReference type="AlphaFoldDB" id="A0A7X1ZHV1"/>
<dbReference type="SUPFAM" id="SSF53474">
    <property type="entry name" value="alpha/beta-Hydrolases"/>
    <property type="match status" value="1"/>
</dbReference>
<dbReference type="PROSITE" id="PS51318">
    <property type="entry name" value="TAT"/>
    <property type="match status" value="1"/>
</dbReference>
<protein>
    <submittedName>
        <fullName evidence="4">Polyhydroxybutyrate depolymerase</fullName>
    </submittedName>
</protein>
<dbReference type="PANTHER" id="PTHR43037">
    <property type="entry name" value="UNNAMED PRODUCT-RELATED"/>
    <property type="match status" value="1"/>
</dbReference>
<dbReference type="GO" id="GO:0016787">
    <property type="term" value="F:hydrolase activity"/>
    <property type="evidence" value="ECO:0007669"/>
    <property type="project" value="UniProtKB-KW"/>
</dbReference>
<evidence type="ECO:0000313" key="5">
    <source>
        <dbReference type="Proteomes" id="UP000434582"/>
    </source>
</evidence>
<evidence type="ECO:0000256" key="1">
    <source>
        <dbReference type="ARBA" id="ARBA00022729"/>
    </source>
</evidence>
<dbReference type="Gene3D" id="3.40.50.1820">
    <property type="entry name" value="alpha/beta hydrolase"/>
    <property type="match status" value="1"/>
</dbReference>
<keyword evidence="1 3" id="KW-0732">Signal</keyword>
<sequence length="315" mass="33492">MASTRSGLLIGALAGLVMALAAAALSPAQARNSAPGPTVHTLLHDGLTRRYLLHVPARVRTGAEPVPLVVVLHGGGGTAESAVRMTGFSRLATREGFLVAYPEGTSPGGRLYTWNAHHCCAFAMRTGVDDVGFIRALIETLLRDHPVDPDRVFVAGLSNGGMLAHRIGIEMSDRVAAIGTVIAGLFGDEATPRVPVSVLIINGALDRMVPPEGGLTDGPFVRAWDGRPMRPAAYQGAFWARANGCAPDPEPGPDRGPRVSSWRYACPPGVAVERILVHDNAHDWPGGQPWTQGEAPSTALDATETLWRFFERQRP</sequence>
<proteinExistence type="predicted"/>
<dbReference type="OrthoDB" id="9767239at2"/>
<name>A0A7X1ZHV1_9PROT</name>
<evidence type="ECO:0000256" key="3">
    <source>
        <dbReference type="SAM" id="SignalP"/>
    </source>
</evidence>
<dbReference type="InterPro" id="IPR010126">
    <property type="entry name" value="Esterase_phb"/>
</dbReference>
<comment type="caution">
    <text evidence="4">The sequence shown here is derived from an EMBL/GenBank/DDBJ whole genome shotgun (WGS) entry which is preliminary data.</text>
</comment>
<dbReference type="GO" id="GO:0005576">
    <property type="term" value="C:extracellular region"/>
    <property type="evidence" value="ECO:0007669"/>
    <property type="project" value="InterPro"/>
</dbReference>
<dbReference type="PANTHER" id="PTHR43037:SF5">
    <property type="entry name" value="FERULOYL ESTERASE"/>
    <property type="match status" value="1"/>
</dbReference>
<dbReference type="InterPro" id="IPR050955">
    <property type="entry name" value="Plant_Biomass_Hydrol_Est"/>
</dbReference>
<keyword evidence="5" id="KW-1185">Reference proteome</keyword>
<keyword evidence="2" id="KW-0378">Hydrolase</keyword>
<dbReference type="Pfam" id="PF10503">
    <property type="entry name" value="Esterase_PHB"/>
    <property type="match status" value="1"/>
</dbReference>
<organism evidence="4 5">
    <name type="scientific">Roseospira navarrensis</name>
    <dbReference type="NCBI Taxonomy" id="140058"/>
    <lineage>
        <taxon>Bacteria</taxon>
        <taxon>Pseudomonadati</taxon>
        <taxon>Pseudomonadota</taxon>
        <taxon>Alphaproteobacteria</taxon>
        <taxon>Rhodospirillales</taxon>
        <taxon>Rhodospirillaceae</taxon>
        <taxon>Roseospira</taxon>
    </lineage>
</organism>
<gene>
    <name evidence="4" type="ORF">GHC57_18675</name>
</gene>